<feature type="domain" description="ELP1 TPR" evidence="10">
    <location>
        <begin position="926"/>
        <end position="1089"/>
    </location>
</feature>
<dbReference type="InterPro" id="IPR056167">
    <property type="entry name" value="A-sol_ELP1"/>
</dbReference>
<dbReference type="GO" id="GO:0005829">
    <property type="term" value="C:cytosol"/>
    <property type="evidence" value="ECO:0007669"/>
    <property type="project" value="TreeGrafter"/>
</dbReference>
<keyword evidence="4" id="KW-0819">tRNA processing</keyword>
<dbReference type="SUPFAM" id="SSF82171">
    <property type="entry name" value="DPP6 N-terminal domain-like"/>
    <property type="match status" value="1"/>
</dbReference>
<organism evidence="13 14">
    <name type="scientific">Acropora cervicornis</name>
    <name type="common">Staghorn coral</name>
    <dbReference type="NCBI Taxonomy" id="6130"/>
    <lineage>
        <taxon>Eukaryota</taxon>
        <taxon>Metazoa</taxon>
        <taxon>Cnidaria</taxon>
        <taxon>Anthozoa</taxon>
        <taxon>Hexacorallia</taxon>
        <taxon>Scleractinia</taxon>
        <taxon>Astrocoeniina</taxon>
        <taxon>Acroporidae</taxon>
        <taxon>Acropora</taxon>
    </lineage>
</organism>
<dbReference type="PANTHER" id="PTHR12747">
    <property type="entry name" value="ELONGATOR COMPLEX PROTEIN 1"/>
    <property type="match status" value="1"/>
</dbReference>
<dbReference type="Proteomes" id="UP001249851">
    <property type="component" value="Unassembled WGS sequence"/>
</dbReference>
<comment type="function">
    <text evidence="6">Component of the elongator complex which is required for multiple tRNA modifications, including mcm5U (5-methoxycarbonylmethyl uridine), mcm5s2U (5-methoxycarbonylmethyl-2-thiouridine), and ncm5U (5-carbamoylmethyl uridine). The elongator complex catalyzes formation of carboxymethyluridine in the wobble base at position 34 in tRNAs.</text>
</comment>
<evidence type="ECO:0000256" key="7">
    <source>
        <dbReference type="SAM" id="MobiDB-lite"/>
    </source>
</evidence>
<reference evidence="13" key="2">
    <citation type="journal article" date="2023" name="Science">
        <title>Genomic signatures of disease resistance in endangered staghorn corals.</title>
        <authorList>
            <person name="Vollmer S.V."/>
            <person name="Selwyn J.D."/>
            <person name="Despard B.A."/>
            <person name="Roesel C.L."/>
        </authorList>
    </citation>
    <scope>NUCLEOTIDE SEQUENCE</scope>
    <source>
        <strain evidence="13">K2</strain>
    </source>
</reference>
<comment type="similarity">
    <text evidence="2 6">Belongs to the ELP1/IKA1 family.</text>
</comment>
<feature type="region of interest" description="Disordered" evidence="7">
    <location>
        <begin position="1158"/>
        <end position="1195"/>
    </location>
</feature>
<dbReference type="Gene3D" id="2.130.10.10">
    <property type="entry name" value="YVTN repeat-like/Quinoprotein amine dehydrogenase"/>
    <property type="match status" value="1"/>
</dbReference>
<dbReference type="Pfam" id="PF23936">
    <property type="entry name" value="HB_ELP1"/>
    <property type="match status" value="1"/>
</dbReference>
<dbReference type="GO" id="GO:0000049">
    <property type="term" value="F:tRNA binding"/>
    <property type="evidence" value="ECO:0007669"/>
    <property type="project" value="TreeGrafter"/>
</dbReference>
<evidence type="ECO:0000256" key="2">
    <source>
        <dbReference type="ARBA" id="ARBA00006086"/>
    </source>
</evidence>
<protein>
    <recommendedName>
        <fullName evidence="5 6">Elongator complex protein 1</fullName>
    </recommendedName>
</protein>
<dbReference type="Pfam" id="PF23878">
    <property type="entry name" value="TPR_ELP1"/>
    <property type="match status" value="1"/>
</dbReference>
<keyword evidence="3 6" id="KW-0963">Cytoplasm</keyword>
<dbReference type="InterPro" id="IPR015943">
    <property type="entry name" value="WD40/YVTN_repeat-like_dom_sf"/>
</dbReference>
<comment type="pathway">
    <text evidence="1">tRNA modification; 5-methoxycarbonylmethyl-2-thiouridine-tRNA biosynthesis.</text>
</comment>
<evidence type="ECO:0000256" key="5">
    <source>
        <dbReference type="ARBA" id="ARBA00029535"/>
    </source>
</evidence>
<keyword evidence="14" id="KW-1185">Reference proteome</keyword>
<evidence type="ECO:0000259" key="10">
    <source>
        <dbReference type="Pfam" id="PF23878"/>
    </source>
</evidence>
<dbReference type="GO" id="GO:0002926">
    <property type="term" value="P:tRNA wobble base 5-methoxycarbonylmethyl-2-thiouridinylation"/>
    <property type="evidence" value="ECO:0007669"/>
    <property type="project" value="TreeGrafter"/>
</dbReference>
<feature type="domain" description="ELP1 alpha-solenoid" evidence="11">
    <location>
        <begin position="713"/>
        <end position="919"/>
    </location>
</feature>
<evidence type="ECO:0000256" key="4">
    <source>
        <dbReference type="ARBA" id="ARBA00022694"/>
    </source>
</evidence>
<dbReference type="InterPro" id="IPR056169">
    <property type="entry name" value="HB_ELP1"/>
</dbReference>
<sequence length="1334" mass="150322">MRNLELLRSFPCLELAGVNGSFCFTVDSESGVVYTANSLAVTGFQPSCQQVVCSVSLVCEGYLPEDGSGYVIGIQHLPDLDSVCVATGKGDVILWNIVTKQIECVGSVDSGLKSMAWSPDQELAVFMTGEGTLIMMTQDFNVICEFPYHSEEFGEEKPITVGWGKKETQFHGSVGKPTAASLQQVAVRPAAEWDDKMPRISWRGDGQFFVVSAIHPQTCVRTLRVWNREGILSSTFETVDGLEQVLFWKPSGSLIASSQRKPNNRHEVIFFERNGLRHGEFSLPFDKMEIKVMEVSWNIDSTVLAVWLEELPSKGSSEDFIPKSYVQLWSVNNYHWYLKQQIEFPASLADQVACFVWDPEASLTLHVMTVGGHYYHYSWCWSTAHSEGTCEQNISTVAVIDGAKVLLTPMKHMVVPPPMSSHSVELPSPALIVSFGPPPSCSDMAVLMSNGSVALFKLPVENGINEEFKTPGKAPTLVGTYSFGTSDDTSVWRGPLCWHQLIWWKENTLIAVGWDTQMHADVVCEFLIQMGKASNVIILGHKTLTEEPVLRLCVSHYTVSVFVQLRNGNLFRYFSDENQVSLLPWVNSHGEEVSLTRPCQTMKIAVVGNEEVALGLTEHSRFYVNNKEVSSNCTSFAVHDEFILLTTHAHTLRCISLLPDSRGLPVLLEDQPHPLDENIRCVERGSRIVVAVTQDTKVVLQMPRGNLETIHPRSLVLSYLQKCLDGLQYRDALIAMRRHRINLNLMHDHNSKLFLNNLESFISQVISVNFINLFLSDLREDDVTATMYADYYSQTRKVSDVSPPEGNKVDRVCDAIRAKLEVAGHNKYLLSILTTYVKKTEPALEHVLTIIKDLKVNPVITSDSECVTSEEALKYVLFLVDVNQMYDIALGMYDFDLVLMLAEKSQKDPKEYLPFLNNLQKMETNFQRYNIDRHLKRYSKAVTHLSLCGAEHFEELVSLVKEHCLFKEALKLYPKSTQQHKELSIAYGEYLAENNRQEEAGLVFTRCGAHGQALTSFQKSGNWRQVFCMASLLHYTKEQVISLARSVAGHLRGHKRYLEASRVMEEYAQDPEEGIAVLIDGLQWEEALRLMYRHERMDIIETHLKGALDEAYHRHISAIEEQKELFEKYTKRLQVVRETKRLQSIEFQEDGLARDDTDIFSDTSSVGDNSEYTTSTSSRGTRSTGRSSKNRRKAASKMYSLKEGSQFEDLALMKALSEIIQTLQKSTDDVGSLLKMMILFDNEEEARILQKNFEQLILMVEKSLSIIWPPEDTTGYQAHASQITGPGATVNSIIAAMKSGEQVAASSWPKDAPERPPPPSVKISLNWKLEQLQS</sequence>
<reference evidence="13" key="1">
    <citation type="journal article" date="2023" name="G3 (Bethesda)">
        <title>Whole genome assembly and annotation of the endangered Caribbean coral Acropora cervicornis.</title>
        <authorList>
            <person name="Selwyn J.D."/>
            <person name="Vollmer S.V."/>
        </authorList>
    </citation>
    <scope>NUCLEOTIDE SEQUENCE</scope>
    <source>
        <strain evidence="13">K2</strain>
    </source>
</reference>
<dbReference type="InterPro" id="IPR056165">
    <property type="entry name" value="Beta-prop_ELP1_2nd"/>
</dbReference>
<proteinExistence type="inferred from homology"/>
<feature type="domain" description="ELP1 N-terminal second beta-propeller" evidence="9">
    <location>
        <begin position="399"/>
        <end position="689"/>
    </location>
</feature>
<dbReference type="InterPro" id="IPR006849">
    <property type="entry name" value="Elp1"/>
</dbReference>
<dbReference type="EMBL" id="JARQWQ010000027">
    <property type="protein sequence ID" value="KAK2562893.1"/>
    <property type="molecule type" value="Genomic_DNA"/>
</dbReference>
<evidence type="ECO:0000256" key="3">
    <source>
        <dbReference type="ARBA" id="ARBA00022490"/>
    </source>
</evidence>
<name>A0AAD9V6B5_ACRCE</name>
<keyword evidence="6" id="KW-0539">Nucleus</keyword>
<feature type="domain" description="ELP1 first N-terminal beta-propeller" evidence="8">
    <location>
        <begin position="1"/>
        <end position="360"/>
    </location>
</feature>
<evidence type="ECO:0000313" key="14">
    <source>
        <dbReference type="Proteomes" id="UP001249851"/>
    </source>
</evidence>
<dbReference type="InterPro" id="IPR056164">
    <property type="entry name" value="Beta-prop_ELP1_1st"/>
</dbReference>
<comment type="caution">
    <text evidence="13">The sequence shown here is derived from an EMBL/GenBank/DDBJ whole genome shotgun (WGS) entry which is preliminary data.</text>
</comment>
<dbReference type="Pfam" id="PF23797">
    <property type="entry name" value="Beta-prop_ELP1_2nd"/>
    <property type="match status" value="1"/>
</dbReference>
<comment type="subcellular location">
    <subcellularLocation>
        <location evidence="6">Cytoplasm</location>
    </subcellularLocation>
    <subcellularLocation>
        <location evidence="6">Nucleus</location>
    </subcellularLocation>
</comment>
<feature type="compositionally biased region" description="Low complexity" evidence="7">
    <location>
        <begin position="1173"/>
        <end position="1187"/>
    </location>
</feature>
<feature type="region of interest" description="Disordered" evidence="7">
    <location>
        <begin position="1302"/>
        <end position="1325"/>
    </location>
</feature>
<dbReference type="Pfam" id="PF23925">
    <property type="entry name" value="A-sol_ELP1"/>
    <property type="match status" value="1"/>
</dbReference>
<evidence type="ECO:0000256" key="6">
    <source>
        <dbReference type="PIRNR" id="PIRNR017233"/>
    </source>
</evidence>
<feature type="compositionally biased region" description="Polar residues" evidence="7">
    <location>
        <begin position="1160"/>
        <end position="1172"/>
    </location>
</feature>
<dbReference type="GO" id="GO:0033588">
    <property type="term" value="C:elongator holoenzyme complex"/>
    <property type="evidence" value="ECO:0007669"/>
    <property type="project" value="InterPro"/>
</dbReference>
<dbReference type="PANTHER" id="PTHR12747:SF0">
    <property type="entry name" value="ELONGATOR COMPLEX PROTEIN 1"/>
    <property type="match status" value="1"/>
</dbReference>
<feature type="domain" description="ELP1 three-helical bundle" evidence="12">
    <location>
        <begin position="1098"/>
        <end position="1265"/>
    </location>
</feature>
<gene>
    <name evidence="13" type="ORF">P5673_013861</name>
</gene>
<dbReference type="InterPro" id="IPR056166">
    <property type="entry name" value="TPR_ELP1"/>
</dbReference>
<evidence type="ECO:0000256" key="1">
    <source>
        <dbReference type="ARBA" id="ARBA00005043"/>
    </source>
</evidence>
<accession>A0AAD9V6B5</accession>
<dbReference type="Pfam" id="PF04762">
    <property type="entry name" value="Beta-prop_ELP1_1st"/>
    <property type="match status" value="1"/>
</dbReference>
<evidence type="ECO:0000259" key="9">
    <source>
        <dbReference type="Pfam" id="PF23797"/>
    </source>
</evidence>
<evidence type="ECO:0000259" key="11">
    <source>
        <dbReference type="Pfam" id="PF23925"/>
    </source>
</evidence>
<dbReference type="GO" id="GO:0005634">
    <property type="term" value="C:nucleus"/>
    <property type="evidence" value="ECO:0007669"/>
    <property type="project" value="UniProtKB-SubCell"/>
</dbReference>
<evidence type="ECO:0000259" key="12">
    <source>
        <dbReference type="Pfam" id="PF23936"/>
    </source>
</evidence>
<evidence type="ECO:0000313" key="13">
    <source>
        <dbReference type="EMBL" id="KAK2562893.1"/>
    </source>
</evidence>
<dbReference type="PIRSF" id="PIRSF017233">
    <property type="entry name" value="IKAP"/>
    <property type="match status" value="1"/>
</dbReference>
<evidence type="ECO:0000259" key="8">
    <source>
        <dbReference type="Pfam" id="PF04762"/>
    </source>
</evidence>